<gene>
    <name evidence="2" type="ORF">GCM10023082_57380</name>
</gene>
<sequence>MADSKPRPSSIVGKPATVQDCKDDYRKGAAVRAASEKRDARKRR</sequence>
<proteinExistence type="predicted"/>
<name>A0ABP7G5N8_9ACTN</name>
<evidence type="ECO:0000313" key="3">
    <source>
        <dbReference type="Proteomes" id="UP001499884"/>
    </source>
</evidence>
<keyword evidence="3" id="KW-1185">Reference proteome</keyword>
<dbReference type="RefSeq" id="WP_345653705.1">
    <property type="nucleotide sequence ID" value="NZ_BAABEP010000063.1"/>
</dbReference>
<feature type="region of interest" description="Disordered" evidence="1">
    <location>
        <begin position="1"/>
        <end position="44"/>
    </location>
</feature>
<protein>
    <submittedName>
        <fullName evidence="2">Uncharacterized protein</fullName>
    </submittedName>
</protein>
<organism evidence="2 3">
    <name type="scientific">Streptomyces tremellae</name>
    <dbReference type="NCBI Taxonomy" id="1124239"/>
    <lineage>
        <taxon>Bacteria</taxon>
        <taxon>Bacillati</taxon>
        <taxon>Actinomycetota</taxon>
        <taxon>Actinomycetes</taxon>
        <taxon>Kitasatosporales</taxon>
        <taxon>Streptomycetaceae</taxon>
        <taxon>Streptomyces</taxon>
    </lineage>
</organism>
<evidence type="ECO:0000313" key="2">
    <source>
        <dbReference type="EMBL" id="GAA3754440.1"/>
    </source>
</evidence>
<feature type="compositionally biased region" description="Basic and acidic residues" evidence="1">
    <location>
        <begin position="34"/>
        <end position="44"/>
    </location>
</feature>
<accession>A0ABP7G5N8</accession>
<evidence type="ECO:0000256" key="1">
    <source>
        <dbReference type="SAM" id="MobiDB-lite"/>
    </source>
</evidence>
<dbReference type="Proteomes" id="UP001499884">
    <property type="component" value="Unassembled WGS sequence"/>
</dbReference>
<dbReference type="EMBL" id="BAABEP010000063">
    <property type="protein sequence ID" value="GAA3754440.1"/>
    <property type="molecule type" value="Genomic_DNA"/>
</dbReference>
<comment type="caution">
    <text evidence="2">The sequence shown here is derived from an EMBL/GenBank/DDBJ whole genome shotgun (WGS) entry which is preliminary data.</text>
</comment>
<reference evidence="3" key="1">
    <citation type="journal article" date="2019" name="Int. J. Syst. Evol. Microbiol.">
        <title>The Global Catalogue of Microorganisms (GCM) 10K type strain sequencing project: providing services to taxonomists for standard genome sequencing and annotation.</title>
        <authorList>
            <consortium name="The Broad Institute Genomics Platform"/>
            <consortium name="The Broad Institute Genome Sequencing Center for Infectious Disease"/>
            <person name="Wu L."/>
            <person name="Ma J."/>
        </authorList>
    </citation>
    <scope>NUCLEOTIDE SEQUENCE [LARGE SCALE GENOMIC DNA]</scope>
    <source>
        <strain evidence="3">JCM 30846</strain>
    </source>
</reference>